<sequence>MILKPIFIILVLVVFVLVWWFANTIDKRKWVSFLIALVLTPFVYYYVLYPVMNIFSAYHHEKYFDAAIWNEKPAYRYEMAGNLLADSLLTNKSKKEVKALLGQSEWYGWNDAIKANSKEQWNYNLGVKPGAFNNMQECLEIIFKDNVVSEIREYQIEQTFEKED</sequence>
<dbReference type="RefSeq" id="WP_148544592.1">
    <property type="nucleotide sequence ID" value="NZ_VSDQ01000718.1"/>
</dbReference>
<keyword evidence="1" id="KW-1133">Transmembrane helix</keyword>
<dbReference type="OrthoDB" id="1435015at2"/>
<dbReference type="EMBL" id="VSDQ01000718">
    <property type="protein sequence ID" value="TYA71606.1"/>
    <property type="molecule type" value="Genomic_DNA"/>
</dbReference>
<protein>
    <submittedName>
        <fullName evidence="2">Uncharacterized protein</fullName>
    </submittedName>
</protein>
<dbReference type="Proteomes" id="UP000323930">
    <property type="component" value="Unassembled WGS sequence"/>
</dbReference>
<organism evidence="2 3">
    <name type="scientific">Seonamhaeicola marinus</name>
    <dbReference type="NCBI Taxonomy" id="1912246"/>
    <lineage>
        <taxon>Bacteria</taxon>
        <taxon>Pseudomonadati</taxon>
        <taxon>Bacteroidota</taxon>
        <taxon>Flavobacteriia</taxon>
        <taxon>Flavobacteriales</taxon>
        <taxon>Flavobacteriaceae</taxon>
    </lineage>
</organism>
<evidence type="ECO:0000256" key="1">
    <source>
        <dbReference type="SAM" id="Phobius"/>
    </source>
</evidence>
<dbReference type="AlphaFoldDB" id="A0A5D0HJY2"/>
<keyword evidence="1" id="KW-0812">Transmembrane</keyword>
<feature type="transmembrane region" description="Helical" evidence="1">
    <location>
        <begin position="30"/>
        <end position="49"/>
    </location>
</feature>
<keyword evidence="3" id="KW-1185">Reference proteome</keyword>
<evidence type="ECO:0000313" key="2">
    <source>
        <dbReference type="EMBL" id="TYA71606.1"/>
    </source>
</evidence>
<comment type="caution">
    <text evidence="2">The sequence shown here is derived from an EMBL/GenBank/DDBJ whole genome shotgun (WGS) entry which is preliminary data.</text>
</comment>
<name>A0A5D0HJY2_9FLAO</name>
<keyword evidence="1" id="KW-0472">Membrane</keyword>
<proteinExistence type="predicted"/>
<evidence type="ECO:0000313" key="3">
    <source>
        <dbReference type="Proteomes" id="UP000323930"/>
    </source>
</evidence>
<feature type="transmembrane region" description="Helical" evidence="1">
    <location>
        <begin position="6"/>
        <end position="23"/>
    </location>
</feature>
<accession>A0A5D0HJY2</accession>
<reference evidence="2 3" key="1">
    <citation type="submission" date="2019-08" db="EMBL/GenBank/DDBJ databases">
        <title>Seonamhaeicola sediminis sp. nov., isolated from marine sediment.</title>
        <authorList>
            <person name="Cao W.R."/>
        </authorList>
    </citation>
    <scope>NUCLEOTIDE SEQUENCE [LARGE SCALE GENOMIC DNA]</scope>
    <source>
        <strain evidence="2 3">B011</strain>
    </source>
</reference>
<gene>
    <name evidence="2" type="ORF">FUA24_18715</name>
</gene>